<dbReference type="OrthoDB" id="257115at2"/>
<evidence type="ECO:0008006" key="3">
    <source>
        <dbReference type="Google" id="ProtNLM"/>
    </source>
</evidence>
<dbReference type="PROSITE" id="PS51257">
    <property type="entry name" value="PROKAR_LIPOPROTEIN"/>
    <property type="match status" value="1"/>
</dbReference>
<dbReference type="InterPro" id="IPR011989">
    <property type="entry name" value="ARM-like"/>
</dbReference>
<proteinExistence type="predicted"/>
<dbReference type="InterPro" id="IPR004155">
    <property type="entry name" value="PBS_lyase_HEAT"/>
</dbReference>
<dbReference type="AlphaFoldDB" id="A0A2S8GFU8"/>
<dbReference type="RefSeq" id="WP_105350340.1">
    <property type="nucleotide sequence ID" value="NZ_PUIB01000001.1"/>
</dbReference>
<accession>A0A2S8GFU8</accession>
<dbReference type="InterPro" id="IPR016024">
    <property type="entry name" value="ARM-type_fold"/>
</dbReference>
<dbReference type="EMBL" id="PUIB01000001">
    <property type="protein sequence ID" value="PQO43335.1"/>
    <property type="molecule type" value="Genomic_DNA"/>
</dbReference>
<dbReference type="Proteomes" id="UP000239388">
    <property type="component" value="Unassembled WGS sequence"/>
</dbReference>
<gene>
    <name evidence="1" type="ORF">C5Y98_00020</name>
</gene>
<sequence>MKSASFAICLLILALGCTKNGAIRSPFGWGIQDDPADLAKYGPSPSQRRDDIRRMARYTSEMSDSERQLNANKLTLQLRDEEDPLLRIEILKALAALQTPAAHEGLRMGLYDNEPRVRVMAVETLVVGKDPKAVSELGDLIVRDRELDVRLAAAKALQGFDTPEGRKALAPAVQDRDPALRYVAIQSLREHSNVDYGGDAEKWEAYAMGENPSPPENVGMANWLVPSFMR</sequence>
<evidence type="ECO:0000313" key="2">
    <source>
        <dbReference type="Proteomes" id="UP000239388"/>
    </source>
</evidence>
<dbReference type="SUPFAM" id="SSF48371">
    <property type="entry name" value="ARM repeat"/>
    <property type="match status" value="1"/>
</dbReference>
<organism evidence="1 2">
    <name type="scientific">Blastopirellula marina</name>
    <dbReference type="NCBI Taxonomy" id="124"/>
    <lineage>
        <taxon>Bacteria</taxon>
        <taxon>Pseudomonadati</taxon>
        <taxon>Planctomycetota</taxon>
        <taxon>Planctomycetia</taxon>
        <taxon>Pirellulales</taxon>
        <taxon>Pirellulaceae</taxon>
        <taxon>Blastopirellula</taxon>
    </lineage>
</organism>
<dbReference type="Pfam" id="PF13646">
    <property type="entry name" value="HEAT_2"/>
    <property type="match status" value="1"/>
</dbReference>
<name>A0A2S8GFU8_9BACT</name>
<protein>
    <recommendedName>
        <fullName evidence="3">HEAT repeat domain-containing protein</fullName>
    </recommendedName>
</protein>
<evidence type="ECO:0000313" key="1">
    <source>
        <dbReference type="EMBL" id="PQO43335.1"/>
    </source>
</evidence>
<comment type="caution">
    <text evidence="1">The sequence shown here is derived from an EMBL/GenBank/DDBJ whole genome shotgun (WGS) entry which is preliminary data.</text>
</comment>
<dbReference type="Gene3D" id="1.25.10.10">
    <property type="entry name" value="Leucine-rich Repeat Variant"/>
    <property type="match status" value="1"/>
</dbReference>
<dbReference type="SMART" id="SM00567">
    <property type="entry name" value="EZ_HEAT"/>
    <property type="match status" value="3"/>
</dbReference>
<reference evidence="1 2" key="1">
    <citation type="submission" date="2018-02" db="EMBL/GenBank/DDBJ databases">
        <title>Comparative genomes isolates from brazilian mangrove.</title>
        <authorList>
            <person name="Araujo J.E."/>
            <person name="Taketani R.G."/>
            <person name="Silva M.C.P."/>
            <person name="Loureco M.V."/>
            <person name="Andreote F.D."/>
        </authorList>
    </citation>
    <scope>NUCLEOTIDE SEQUENCE [LARGE SCALE GENOMIC DNA]</scope>
    <source>
        <strain evidence="1 2">NAP PRIS-MGV</strain>
    </source>
</reference>